<protein>
    <submittedName>
        <fullName evidence="1">Uncharacterized protein</fullName>
    </submittedName>
</protein>
<accession>A0AC61RIU2</accession>
<dbReference type="EMBL" id="SRYB01000003">
    <property type="protein sequence ID" value="TGY80352.1"/>
    <property type="molecule type" value="Genomic_DNA"/>
</dbReference>
<name>A0AC61RIU2_9BACT</name>
<comment type="caution">
    <text evidence="1">The sequence shown here is derived from an EMBL/GenBank/DDBJ whole genome shotgun (WGS) entry which is preliminary data.</text>
</comment>
<organism evidence="1 2">
    <name type="scientific">Lepagella muris</name>
    <dbReference type="NCBI Taxonomy" id="3032870"/>
    <lineage>
        <taxon>Bacteria</taxon>
        <taxon>Pseudomonadati</taxon>
        <taxon>Bacteroidota</taxon>
        <taxon>Bacteroidia</taxon>
        <taxon>Bacteroidales</taxon>
        <taxon>Muribaculaceae</taxon>
        <taxon>Lepagella</taxon>
    </lineage>
</organism>
<sequence>MKKTIRNPFVMLIVLVVAVCSLKGAFASAWTVNPADYRYDMSLYFELSFGNPAAWDAASDYEVAAFVGDECRGVSEILPNANDCLYMRIRSNEANGETVTFKLRKKGSTDDAVIEGVSMAFEADKAIGLPSDPYKLVVNRYFNVEVSAADGGSVSFENGRYAEGTELTAVANPDLKFRFVKWSDGDTNQERNIVVDGDLNITAEFEQNIFMLKYMVEGKEYNSFDLEVGAEIPAVEDPVKEGFKFNGWDGLPETMPANDVTVNALFLQYFKVNISAGEGGTVNFEAKEEGYLDGDEITVTATAADDKFRFVKWSDGVTEATRTISVNSNIDLVAEFEQYLYTITYKVEGKDYKTAKVEKGTAIPAVEDPVKEGFKFNGWEGLPETMPAEDITVNALFLQYFAVAITAGEGGSVDFEAKEGGYLEGDEITVTATAGEKFRFVEWSDGVKDNPRKITVAGNIDLSAKFEQNVFTITYMVDGEVYDTEDVEAGAKIEAKAGPVKEGYEFAGWEGLPETMPAKDVTVNATYTKYYTVDITAGNGGKVDFKNGQYLDGTEIEFTATAEGKYRFVKWSDGDTNATRKMTVAGDIKLSAEFEQYIFTLTYMLDGEVYKTVDVEAGAKIVAEDGPEKDGYEFASWEGLPETMPAKDVTVNATYTKYYTVDITAGNGGNVDFKNGQYLDGTEIEFTATADPKYRFVKWSDGDTNATRKITVAGDIKLS</sequence>
<keyword evidence="2" id="KW-1185">Reference proteome</keyword>
<evidence type="ECO:0000313" key="1">
    <source>
        <dbReference type="EMBL" id="TGY80352.1"/>
    </source>
</evidence>
<gene>
    <name evidence="1" type="ORF">E5331_03715</name>
</gene>
<reference evidence="1" key="1">
    <citation type="submission" date="2019-04" db="EMBL/GenBank/DDBJ databases">
        <title>Microbes associate with the intestines of laboratory mice.</title>
        <authorList>
            <person name="Navarre W."/>
            <person name="Wong E."/>
            <person name="Huang K."/>
            <person name="Tropini C."/>
            <person name="Ng K."/>
            <person name="Yu B."/>
        </authorList>
    </citation>
    <scope>NUCLEOTIDE SEQUENCE</scope>
    <source>
        <strain evidence="1">NM04_E33</strain>
    </source>
</reference>
<evidence type="ECO:0000313" key="2">
    <source>
        <dbReference type="Proteomes" id="UP000306319"/>
    </source>
</evidence>
<feature type="non-terminal residue" evidence="1">
    <location>
        <position position="719"/>
    </location>
</feature>
<dbReference type="Proteomes" id="UP000306319">
    <property type="component" value="Unassembled WGS sequence"/>
</dbReference>
<proteinExistence type="predicted"/>